<sequence>MDLHTVQTYRFARSRAELALVPGERIVAGGTWLFSEPQPDVTGLVDISEMGWPAIEDLDDDGLRVAATCTIAELAAMPPRPGLRAHPLFAQCADALLASFKVATMATVGGNVCRSYAAAAMVSLAVGLDATAHLWRADGTDRDVLVADLITGNGSNALRPGEVLRAIDFPGGPLRSRTAFRKLALAELGRSGTVVTGRVDEDGSVTLGITAATATPTVLRYPTLPHRDRLHDDVVAAPGYYSDPLGAADWRRATTATLAEEIRTELSGAIR</sequence>
<dbReference type="STRING" id="526226.Gbro_1809"/>
<dbReference type="InterPro" id="IPR036318">
    <property type="entry name" value="FAD-bd_PCMH-like_sf"/>
</dbReference>
<name>D0L8Q0_GORB4</name>
<keyword evidence="3" id="KW-1185">Reference proteome</keyword>
<proteinExistence type="predicted"/>
<dbReference type="GO" id="GO:0071949">
    <property type="term" value="F:FAD binding"/>
    <property type="evidence" value="ECO:0007669"/>
    <property type="project" value="InterPro"/>
</dbReference>
<evidence type="ECO:0000259" key="1">
    <source>
        <dbReference type="PROSITE" id="PS51387"/>
    </source>
</evidence>
<dbReference type="Gene3D" id="3.30.465.10">
    <property type="match status" value="1"/>
</dbReference>
<dbReference type="PANTHER" id="PTHR42659">
    <property type="entry name" value="XANTHINE DEHYDROGENASE SUBUNIT C-RELATED"/>
    <property type="match status" value="1"/>
</dbReference>
<dbReference type="InterPro" id="IPR051312">
    <property type="entry name" value="Diverse_Substr_Oxidored"/>
</dbReference>
<dbReference type="AlphaFoldDB" id="D0L8Q0"/>
<dbReference type="InterPro" id="IPR016169">
    <property type="entry name" value="FAD-bd_PCMH_sub2"/>
</dbReference>
<organism evidence="2 3">
    <name type="scientific">Gordonia bronchialis (strain ATCC 25592 / DSM 43247 / BCRC 13721 / JCM 3198 / KCTC 3076 / NBRC 16047 / NCTC 10667)</name>
    <name type="common">Rhodococcus bronchialis</name>
    <dbReference type="NCBI Taxonomy" id="526226"/>
    <lineage>
        <taxon>Bacteria</taxon>
        <taxon>Bacillati</taxon>
        <taxon>Actinomycetota</taxon>
        <taxon>Actinomycetes</taxon>
        <taxon>Mycobacteriales</taxon>
        <taxon>Gordoniaceae</taxon>
        <taxon>Gordonia</taxon>
    </lineage>
</organism>
<dbReference type="Proteomes" id="UP000001219">
    <property type="component" value="Chromosome"/>
</dbReference>
<dbReference type="PANTHER" id="PTHR42659:SF9">
    <property type="entry name" value="XANTHINE DEHYDROGENASE FAD-BINDING SUBUNIT XDHB-RELATED"/>
    <property type="match status" value="1"/>
</dbReference>
<dbReference type="SUPFAM" id="SSF56176">
    <property type="entry name" value="FAD-binding/transporter-associated domain-like"/>
    <property type="match status" value="1"/>
</dbReference>
<dbReference type="HOGENOM" id="CLU_071554_0_0_11"/>
<dbReference type="EMBL" id="CP001802">
    <property type="protein sequence ID" value="ACY21067.1"/>
    <property type="molecule type" value="Genomic_DNA"/>
</dbReference>
<dbReference type="Pfam" id="PF00941">
    <property type="entry name" value="FAD_binding_5"/>
    <property type="match status" value="1"/>
</dbReference>
<accession>D0L8Q0</accession>
<dbReference type="OrthoDB" id="3574189at2"/>
<dbReference type="InterPro" id="IPR002346">
    <property type="entry name" value="Mopterin_DH_FAD-bd"/>
</dbReference>
<dbReference type="InterPro" id="IPR016166">
    <property type="entry name" value="FAD-bd_PCMH"/>
</dbReference>
<dbReference type="GO" id="GO:0016491">
    <property type="term" value="F:oxidoreductase activity"/>
    <property type="evidence" value="ECO:0007669"/>
    <property type="project" value="InterPro"/>
</dbReference>
<dbReference type="eggNOG" id="COG1319">
    <property type="taxonomic scope" value="Bacteria"/>
</dbReference>
<reference evidence="3" key="1">
    <citation type="submission" date="2009-10" db="EMBL/GenBank/DDBJ databases">
        <title>The complete chromosome of Gordonia bronchialis DSM 43247.</title>
        <authorList>
            <consortium name="US DOE Joint Genome Institute (JGI-PGF)"/>
            <person name="Lucas S."/>
            <person name="Copeland A."/>
            <person name="Lapidus A."/>
            <person name="Glavina del Rio T."/>
            <person name="Dalin E."/>
            <person name="Tice H."/>
            <person name="Bruce D."/>
            <person name="Goodwin L."/>
            <person name="Pitluck S."/>
            <person name="Kyrpides N."/>
            <person name="Mavromatis K."/>
            <person name="Ivanova N."/>
            <person name="Ovchinnikova G."/>
            <person name="Saunders E."/>
            <person name="Brettin T."/>
            <person name="Detter J.C."/>
            <person name="Han C."/>
            <person name="Larimer F."/>
            <person name="Land M."/>
            <person name="Hauser L."/>
            <person name="Markowitz V."/>
            <person name="Cheng J.-F."/>
            <person name="Hugenholtz P."/>
            <person name="Woyke T."/>
            <person name="Wu D."/>
            <person name="Jando M."/>
            <person name="Schneider S."/>
            <person name="Goeker M."/>
            <person name="Klenk H.-P."/>
            <person name="Eisen J.A."/>
        </authorList>
    </citation>
    <scope>NUCLEOTIDE SEQUENCE [LARGE SCALE GENOMIC DNA]</scope>
    <source>
        <strain evidence="3">ATCC 25592 / DSM 43247 / BCRC 13721 / JCM 3198 / KCTC 3076 / NBRC 16047 / NCTC 10667</strain>
    </source>
</reference>
<reference evidence="2 3" key="2">
    <citation type="journal article" date="2010" name="Stand. Genomic Sci.">
        <title>Complete genome sequence of Gordonia bronchialis type strain (3410).</title>
        <authorList>
            <person name="Ivanova N."/>
            <person name="Sikorski J."/>
            <person name="Jando M."/>
            <person name="Lapidus A."/>
            <person name="Nolan M."/>
            <person name="Lucas S."/>
            <person name="Del Rio T.G."/>
            <person name="Tice H."/>
            <person name="Copeland A."/>
            <person name="Cheng J.F."/>
            <person name="Chen F."/>
            <person name="Bruce D."/>
            <person name="Goodwin L."/>
            <person name="Pitluck S."/>
            <person name="Mavromatis K."/>
            <person name="Ovchinnikova G."/>
            <person name="Pati A."/>
            <person name="Chen A."/>
            <person name="Palaniappan K."/>
            <person name="Land M."/>
            <person name="Hauser L."/>
            <person name="Chang Y.J."/>
            <person name="Jeffries C.D."/>
            <person name="Chain P."/>
            <person name="Saunders E."/>
            <person name="Han C."/>
            <person name="Detter J.C."/>
            <person name="Brettin T."/>
            <person name="Rohde M."/>
            <person name="Goker M."/>
            <person name="Bristow J."/>
            <person name="Eisen J.A."/>
            <person name="Markowitz V."/>
            <person name="Hugenholtz P."/>
            <person name="Klenk H.P."/>
            <person name="Kyrpides N.C."/>
        </authorList>
    </citation>
    <scope>NUCLEOTIDE SEQUENCE [LARGE SCALE GENOMIC DNA]</scope>
    <source>
        <strain evidence="3">ATCC 25592 / DSM 43247 / BCRC 13721 / JCM 3198 / KCTC 3076 / NBRC 16047 / NCTC 10667</strain>
    </source>
</reference>
<feature type="domain" description="FAD-binding PCMH-type" evidence="1">
    <location>
        <begin position="1"/>
        <end position="174"/>
    </location>
</feature>
<dbReference type="PROSITE" id="PS51387">
    <property type="entry name" value="FAD_PCMH"/>
    <property type="match status" value="1"/>
</dbReference>
<dbReference type="KEGG" id="gbr:Gbro_1809"/>
<gene>
    <name evidence="2" type="ordered locus">Gbro_1809</name>
</gene>
<protein>
    <submittedName>
        <fullName evidence="2">Molybdopterin dehydrogenase FAD-binding protein</fullName>
    </submittedName>
</protein>
<evidence type="ECO:0000313" key="2">
    <source>
        <dbReference type="EMBL" id="ACY21067.1"/>
    </source>
</evidence>
<dbReference type="RefSeq" id="WP_012833629.1">
    <property type="nucleotide sequence ID" value="NC_013441.1"/>
</dbReference>
<evidence type="ECO:0000313" key="3">
    <source>
        <dbReference type="Proteomes" id="UP000001219"/>
    </source>
</evidence>